<feature type="binding site" evidence="10">
    <location>
        <position position="199"/>
    </location>
    <ligand>
        <name>a divalent metal cation</name>
        <dbReference type="ChEBI" id="CHEBI:60240"/>
    </ligand>
</feature>
<name>A0A0G2ZAN2_9BACT</name>
<dbReference type="PATRIC" id="fig|1330330.3.peg.207"/>
<evidence type="ECO:0000256" key="6">
    <source>
        <dbReference type="ARBA" id="ARBA00022722"/>
    </source>
</evidence>
<dbReference type="PANTHER" id="PTHR10954:SF23">
    <property type="entry name" value="RIBONUCLEASE"/>
    <property type="match status" value="1"/>
</dbReference>
<gene>
    <name evidence="13" type="ORF">IX53_01045</name>
</gene>
<organism evidence="13 14">
    <name type="scientific">Kosmotoga pacifica</name>
    <dbReference type="NCBI Taxonomy" id="1330330"/>
    <lineage>
        <taxon>Bacteria</taxon>
        <taxon>Thermotogati</taxon>
        <taxon>Thermotogota</taxon>
        <taxon>Thermotogae</taxon>
        <taxon>Kosmotogales</taxon>
        <taxon>Kosmotogaceae</taxon>
        <taxon>Kosmotoga</taxon>
    </lineage>
</organism>
<dbReference type="InterPro" id="IPR029060">
    <property type="entry name" value="PIN-like_dom_sf"/>
</dbReference>
<feature type="binding site" evidence="10">
    <location>
        <position position="94"/>
    </location>
    <ligand>
        <name>a divalent metal cation</name>
        <dbReference type="ChEBI" id="CHEBI:60240"/>
    </ligand>
</feature>
<comment type="similarity">
    <text evidence="4">Belongs to the RNase HII family. RnhC subfamily.</text>
</comment>
<evidence type="ECO:0000313" key="13">
    <source>
        <dbReference type="EMBL" id="AKI96639.1"/>
    </source>
</evidence>
<dbReference type="InterPro" id="IPR002716">
    <property type="entry name" value="PIN_dom"/>
</dbReference>
<dbReference type="InterPro" id="IPR036397">
    <property type="entry name" value="RNaseH_sf"/>
</dbReference>
<feature type="binding site" evidence="10">
    <location>
        <position position="95"/>
    </location>
    <ligand>
        <name>a divalent metal cation</name>
        <dbReference type="ChEBI" id="CHEBI:60240"/>
    </ligand>
</feature>
<keyword evidence="6 10" id="KW-0540">Nuclease</keyword>
<dbReference type="Gene3D" id="1.10.10.460">
    <property type="entry name" value="Ribonuclease hii. Domain 2"/>
    <property type="match status" value="1"/>
</dbReference>
<keyword evidence="9 10" id="KW-0378">Hydrolase</keyword>
<evidence type="ECO:0000256" key="4">
    <source>
        <dbReference type="ARBA" id="ARBA00008378"/>
    </source>
</evidence>
<dbReference type="Pfam" id="PF01351">
    <property type="entry name" value="RNase_HII"/>
    <property type="match status" value="1"/>
</dbReference>
<dbReference type="GO" id="GO:0032299">
    <property type="term" value="C:ribonuclease H2 complex"/>
    <property type="evidence" value="ECO:0007669"/>
    <property type="project" value="TreeGrafter"/>
</dbReference>
<dbReference type="InterPro" id="IPR024567">
    <property type="entry name" value="RNase_HII/HIII_dom"/>
</dbReference>
<evidence type="ECO:0000256" key="3">
    <source>
        <dbReference type="ARBA" id="ARBA00004496"/>
    </source>
</evidence>
<dbReference type="Gene3D" id="3.40.50.1010">
    <property type="entry name" value="5'-nuclease"/>
    <property type="match status" value="1"/>
</dbReference>
<dbReference type="SUPFAM" id="SSF88723">
    <property type="entry name" value="PIN domain-like"/>
    <property type="match status" value="1"/>
</dbReference>
<dbReference type="SUPFAM" id="SSF53098">
    <property type="entry name" value="Ribonuclease H-like"/>
    <property type="match status" value="1"/>
</dbReference>
<dbReference type="InterPro" id="IPR001352">
    <property type="entry name" value="RNase_HII/HIII"/>
</dbReference>
<dbReference type="InterPro" id="IPR012337">
    <property type="entry name" value="RNaseH-like_sf"/>
</dbReference>
<evidence type="ECO:0000256" key="9">
    <source>
        <dbReference type="ARBA" id="ARBA00022801"/>
    </source>
</evidence>
<comment type="function">
    <text evidence="2 11">Endonuclease that specifically degrades the RNA of RNA-DNA hybrids.</text>
</comment>
<feature type="domain" description="RNase H type-2" evidence="12">
    <location>
        <begin position="88"/>
        <end position="309"/>
    </location>
</feature>
<dbReference type="KEGG" id="kpf:IX53_01045"/>
<dbReference type="SMART" id="SM00670">
    <property type="entry name" value="PINc"/>
    <property type="match status" value="1"/>
</dbReference>
<dbReference type="EMBL" id="CP011232">
    <property type="protein sequence ID" value="AKI96639.1"/>
    <property type="molecule type" value="Genomic_DNA"/>
</dbReference>
<dbReference type="PROSITE" id="PS51975">
    <property type="entry name" value="RNASE_H_2"/>
    <property type="match status" value="1"/>
</dbReference>
<dbReference type="PANTHER" id="PTHR10954">
    <property type="entry name" value="RIBONUCLEASE H2 SUBUNIT A"/>
    <property type="match status" value="1"/>
</dbReference>
<dbReference type="GO" id="GO:0005737">
    <property type="term" value="C:cytoplasm"/>
    <property type="evidence" value="ECO:0007669"/>
    <property type="project" value="UniProtKB-SubCell"/>
</dbReference>
<evidence type="ECO:0000256" key="2">
    <source>
        <dbReference type="ARBA" id="ARBA00004065"/>
    </source>
</evidence>
<evidence type="ECO:0000313" key="14">
    <source>
        <dbReference type="Proteomes" id="UP000035159"/>
    </source>
</evidence>
<keyword evidence="8 10" id="KW-0255">Endonuclease</keyword>
<dbReference type="AlphaFoldDB" id="A0A0G2ZAN2"/>
<evidence type="ECO:0000256" key="5">
    <source>
        <dbReference type="ARBA" id="ARBA00022490"/>
    </source>
</evidence>
<keyword evidence="7 10" id="KW-0479">Metal-binding</keyword>
<dbReference type="GO" id="GO:0046872">
    <property type="term" value="F:metal ion binding"/>
    <property type="evidence" value="ECO:0007669"/>
    <property type="project" value="UniProtKB-KW"/>
</dbReference>
<dbReference type="GO" id="GO:0004523">
    <property type="term" value="F:RNA-DNA hybrid ribonuclease activity"/>
    <property type="evidence" value="ECO:0007669"/>
    <property type="project" value="UniProtKB-UniRule"/>
</dbReference>
<dbReference type="GO" id="GO:0006298">
    <property type="term" value="P:mismatch repair"/>
    <property type="evidence" value="ECO:0007669"/>
    <property type="project" value="TreeGrafter"/>
</dbReference>
<evidence type="ECO:0000259" key="12">
    <source>
        <dbReference type="PROSITE" id="PS51975"/>
    </source>
</evidence>
<comment type="subcellular location">
    <subcellularLocation>
        <location evidence="3">Cytoplasm</location>
    </subcellularLocation>
</comment>
<evidence type="ECO:0000256" key="11">
    <source>
        <dbReference type="RuleBase" id="RU003515"/>
    </source>
</evidence>
<sequence length="504" mass="57945">MRDRKWVISENEKAEKIKEYLLQMGGEERSVSSPSEIWRVKFSDSTFIYYKKGTLYSTPSNSEDFAVKEAWDYVDKIVGPIFIHPSKEFLIGLDETGKGELIGHIHLVGVLIPAELFHTLYELVNTADTKKSHTFDYWDDIFRKISSFINEGVEFLEEKIPPWHVDRYNLNKIMDIVYQRILASFFRKIDIFKCRIVIDDYGVGSTLKRFLNFLEKQGAEIIVSQKSDDTYLEAKIASVLAKRSREFVIKKINEDPAFKINGLSVGSGNAGNKKTMEWVEAWHASGKEWPWFIKRSFSPIRRIEGSRDKVKKATPPIRENLLSEDFKRNFDEGKLDIRVLSIVCPSCGAISKAVFFTTNEEGFAARCPQCKKPLKELNFTLRYYCGFIIPDSNIINRGLLGKDLEKSRFFEDFTILIPGIVRYECDTKGGKKEFERLAKFASISRIKLKEVGEFNPNKFKNLTSQQKDDLIIETCIKENAILLSADKQVKGIAVSRDIFMISAL</sequence>
<protein>
    <recommendedName>
        <fullName evidence="11">Ribonuclease</fullName>
        <ecNumber evidence="11">3.1.26.4</ecNumber>
    </recommendedName>
</protein>
<dbReference type="GO" id="GO:0003723">
    <property type="term" value="F:RNA binding"/>
    <property type="evidence" value="ECO:0007669"/>
    <property type="project" value="UniProtKB-UniRule"/>
</dbReference>
<comment type="catalytic activity">
    <reaction evidence="1 10 11">
        <text>Endonucleolytic cleavage to 5'-phosphomonoester.</text>
        <dbReference type="EC" id="3.1.26.4"/>
    </reaction>
</comment>
<dbReference type="Proteomes" id="UP000035159">
    <property type="component" value="Chromosome"/>
</dbReference>
<dbReference type="Gene3D" id="3.30.420.10">
    <property type="entry name" value="Ribonuclease H-like superfamily/Ribonuclease H"/>
    <property type="match status" value="1"/>
</dbReference>
<dbReference type="GO" id="GO:0043137">
    <property type="term" value="P:DNA replication, removal of RNA primer"/>
    <property type="evidence" value="ECO:0007669"/>
    <property type="project" value="TreeGrafter"/>
</dbReference>
<evidence type="ECO:0000256" key="10">
    <source>
        <dbReference type="PROSITE-ProRule" id="PRU01319"/>
    </source>
</evidence>
<dbReference type="InterPro" id="IPR023160">
    <property type="entry name" value="RNase_HII_hlx-loop-hlx_cap_dom"/>
</dbReference>
<keyword evidence="5" id="KW-0963">Cytoplasm</keyword>
<reference evidence="13 14" key="1">
    <citation type="submission" date="2015-04" db="EMBL/GenBank/DDBJ databases">
        <title>Complete Genome Sequence of Kosmotoga pacifica SLHLJ1.</title>
        <authorList>
            <person name="Jiang L.J."/>
            <person name="Shao Z.Z."/>
            <person name="Jebbar M."/>
        </authorList>
    </citation>
    <scope>NUCLEOTIDE SEQUENCE [LARGE SCALE GENOMIC DNA]</scope>
    <source>
        <strain evidence="13 14">SLHLJ1</strain>
    </source>
</reference>
<evidence type="ECO:0000256" key="7">
    <source>
        <dbReference type="ARBA" id="ARBA00022723"/>
    </source>
</evidence>
<dbReference type="EC" id="3.1.26.4" evidence="11"/>
<comment type="cofactor">
    <cofactor evidence="10">
        <name>Mn(2+)</name>
        <dbReference type="ChEBI" id="CHEBI:29035"/>
    </cofactor>
    <cofactor evidence="10">
        <name>Mg(2+)</name>
        <dbReference type="ChEBI" id="CHEBI:18420"/>
    </cofactor>
    <text evidence="10">Manganese or magnesium. Binds 1 divalent metal ion per monomer in the absence of substrate. May bind a second metal ion after substrate binding.</text>
</comment>
<proteinExistence type="inferred from homology"/>
<evidence type="ECO:0000256" key="1">
    <source>
        <dbReference type="ARBA" id="ARBA00000077"/>
    </source>
</evidence>
<keyword evidence="14" id="KW-1185">Reference proteome</keyword>
<evidence type="ECO:0000256" key="8">
    <source>
        <dbReference type="ARBA" id="ARBA00022759"/>
    </source>
</evidence>
<accession>A0A0G2ZAN2</accession>